<keyword evidence="1" id="KW-0472">Membrane</keyword>
<proteinExistence type="predicted"/>
<feature type="transmembrane region" description="Helical" evidence="1">
    <location>
        <begin position="65"/>
        <end position="84"/>
    </location>
</feature>
<comment type="caution">
    <text evidence="2">The sequence shown here is derived from an EMBL/GenBank/DDBJ whole genome shotgun (WGS) entry which is preliminary data.</text>
</comment>
<evidence type="ECO:0000256" key="1">
    <source>
        <dbReference type="SAM" id="Phobius"/>
    </source>
</evidence>
<dbReference type="AlphaFoldDB" id="A0AAD6ZH67"/>
<evidence type="ECO:0000313" key="2">
    <source>
        <dbReference type="EMBL" id="KAJ7321889.1"/>
    </source>
</evidence>
<keyword evidence="1" id="KW-0812">Transmembrane</keyword>
<keyword evidence="3" id="KW-1185">Reference proteome</keyword>
<gene>
    <name evidence="2" type="ORF">DFH08DRAFT_818264</name>
</gene>
<keyword evidence="1" id="KW-1133">Transmembrane helix</keyword>
<dbReference type="EMBL" id="JARIHO010000049">
    <property type="protein sequence ID" value="KAJ7321889.1"/>
    <property type="molecule type" value="Genomic_DNA"/>
</dbReference>
<dbReference type="Proteomes" id="UP001218218">
    <property type="component" value="Unassembled WGS sequence"/>
</dbReference>
<feature type="transmembrane region" description="Helical" evidence="1">
    <location>
        <begin position="243"/>
        <end position="261"/>
    </location>
</feature>
<accession>A0AAD6ZH67</accession>
<sequence length="302" mass="33874">MHEDKAVFSEKAWAGWASRFKDTVASDNTSYGCEKEKLSPKSFKLRSINGVIDGSWDGWLVPHPILLSLSPIFTFALAIPRALLVPSHMQLLRHLVFSTSDHARYHSKTAIDMQNSCVKSEVPASYLPAELEPLVLCFSVLCCSLKLLDSLKLLNSLKPFKLVGSIFRRCGWVCRSSSSSDLTVEFLVLLLPHLLAATPDPELHRGRGLGGALTAHFSTTNLGYLTTEITGIARYVARKMATFVHFGAFWLFLTIFGHFVGHISHYPLYIFAQFKVWDGREHPELQSENLGLCPKKLLLEWK</sequence>
<evidence type="ECO:0000313" key="3">
    <source>
        <dbReference type="Proteomes" id="UP001218218"/>
    </source>
</evidence>
<name>A0AAD6ZH67_9AGAR</name>
<organism evidence="2 3">
    <name type="scientific">Mycena albidolilacea</name>
    <dbReference type="NCBI Taxonomy" id="1033008"/>
    <lineage>
        <taxon>Eukaryota</taxon>
        <taxon>Fungi</taxon>
        <taxon>Dikarya</taxon>
        <taxon>Basidiomycota</taxon>
        <taxon>Agaricomycotina</taxon>
        <taxon>Agaricomycetes</taxon>
        <taxon>Agaricomycetidae</taxon>
        <taxon>Agaricales</taxon>
        <taxon>Marasmiineae</taxon>
        <taxon>Mycenaceae</taxon>
        <taxon>Mycena</taxon>
    </lineage>
</organism>
<reference evidence="2" key="1">
    <citation type="submission" date="2023-03" db="EMBL/GenBank/DDBJ databases">
        <title>Massive genome expansion in bonnet fungi (Mycena s.s.) driven by repeated elements and novel gene families across ecological guilds.</title>
        <authorList>
            <consortium name="Lawrence Berkeley National Laboratory"/>
            <person name="Harder C.B."/>
            <person name="Miyauchi S."/>
            <person name="Viragh M."/>
            <person name="Kuo A."/>
            <person name="Thoen E."/>
            <person name="Andreopoulos B."/>
            <person name="Lu D."/>
            <person name="Skrede I."/>
            <person name="Drula E."/>
            <person name="Henrissat B."/>
            <person name="Morin E."/>
            <person name="Kohler A."/>
            <person name="Barry K."/>
            <person name="LaButti K."/>
            <person name="Morin E."/>
            <person name="Salamov A."/>
            <person name="Lipzen A."/>
            <person name="Mereny Z."/>
            <person name="Hegedus B."/>
            <person name="Baldrian P."/>
            <person name="Stursova M."/>
            <person name="Weitz H."/>
            <person name="Taylor A."/>
            <person name="Grigoriev I.V."/>
            <person name="Nagy L.G."/>
            <person name="Martin F."/>
            <person name="Kauserud H."/>
        </authorList>
    </citation>
    <scope>NUCLEOTIDE SEQUENCE</scope>
    <source>
        <strain evidence="2">CBHHK002</strain>
    </source>
</reference>
<protein>
    <submittedName>
        <fullName evidence="2">Uncharacterized protein</fullName>
    </submittedName>
</protein>